<reference evidence="1 2" key="1">
    <citation type="submission" date="2019-03" db="EMBL/GenBank/DDBJ databases">
        <title>Metabolic potential of uncultured bacteria and archaea associated with petroleum seepage in deep-sea sediments.</title>
        <authorList>
            <person name="Dong X."/>
            <person name="Hubert C."/>
        </authorList>
    </citation>
    <scope>NUCLEOTIDE SEQUENCE [LARGE SCALE GENOMIC DNA]</scope>
    <source>
        <strain evidence="1">E29_bin78</strain>
    </source>
</reference>
<protein>
    <submittedName>
        <fullName evidence="1">Uncharacterized protein</fullName>
    </submittedName>
</protein>
<comment type="caution">
    <text evidence="1">The sequence shown here is derived from an EMBL/GenBank/DDBJ whole genome shotgun (WGS) entry which is preliminary data.</text>
</comment>
<accession>A0A523UWV0</accession>
<proteinExistence type="predicted"/>
<sequence>MSLNVGNIQATSGMTKEIYEALYNLLSPPMKKMKPEDFEKVKEGWQKLAYSIAKGVVEHIKSNAEVKGVEITIGSQTYTQTNKSKIE</sequence>
<dbReference type="AlphaFoldDB" id="A0A523UWV0"/>
<organism evidence="1 2">
    <name type="scientific">Aerophobetes bacterium</name>
    <dbReference type="NCBI Taxonomy" id="2030807"/>
    <lineage>
        <taxon>Bacteria</taxon>
        <taxon>Candidatus Aerophobota</taxon>
    </lineage>
</organism>
<evidence type="ECO:0000313" key="1">
    <source>
        <dbReference type="EMBL" id="TET46791.1"/>
    </source>
</evidence>
<dbReference type="Proteomes" id="UP000320679">
    <property type="component" value="Unassembled WGS sequence"/>
</dbReference>
<dbReference type="EMBL" id="SOJK01000114">
    <property type="protein sequence ID" value="TET46791.1"/>
    <property type="molecule type" value="Genomic_DNA"/>
</dbReference>
<evidence type="ECO:0000313" key="2">
    <source>
        <dbReference type="Proteomes" id="UP000320679"/>
    </source>
</evidence>
<name>A0A523UWV0_UNCAE</name>
<gene>
    <name evidence="1" type="ORF">E3J59_02725</name>
</gene>